<feature type="compositionally biased region" description="Basic and acidic residues" evidence="1">
    <location>
        <begin position="423"/>
        <end position="432"/>
    </location>
</feature>
<organism evidence="2 3">
    <name type="scientific">Euplotes crassus</name>
    <dbReference type="NCBI Taxonomy" id="5936"/>
    <lineage>
        <taxon>Eukaryota</taxon>
        <taxon>Sar</taxon>
        <taxon>Alveolata</taxon>
        <taxon>Ciliophora</taxon>
        <taxon>Intramacronucleata</taxon>
        <taxon>Spirotrichea</taxon>
        <taxon>Hypotrichia</taxon>
        <taxon>Euplotida</taxon>
        <taxon>Euplotidae</taxon>
        <taxon>Moneuplotes</taxon>
    </lineage>
</organism>
<name>A0AAD1UHF8_EUPCR</name>
<feature type="region of interest" description="Disordered" evidence="1">
    <location>
        <begin position="447"/>
        <end position="466"/>
    </location>
</feature>
<sequence length="466" mass="54069">MSENIPEKPLEKTKIFTERIPILGEVSLMFYVPYCFPHRQELIKLIYQNGGAVVPYASCGSFQIAPESILDFREDPQLEQHYFNGRVYSHRLLIDSINSGKFPLQTEEDSRNPNDYVVAMLKGARQVYKIDERRRYTITEIVKMGKIMEFERPFGKKIWTYSEVINAIPERPVEGMRSTFKKYTKLIFKNAGYYEKLSKRQRLDSFDYKMWTKRAIEDLLKFRAKYCDFWFEAIRPFDNSCPCTNLDSILKDDQMQNFMNLNPLKLDIKMEKMGIKNEDNYSARTMPADYPYLDLKEGRRVSWPKLDETLKGISNKGTGTDWDTDSISLGIKSEVGTLYSASTKKQTEKEIFDNCSEGVLLSQDSLDIFSSSSQHNQGSADPLISDSTFNYDSFDYDSQLPVCDLPDSPKKSPKRRRKRTRKPLFDPKNAKSGLKDEYYDILEFMSADETPRSSKGSQESRISIFS</sequence>
<dbReference type="AlphaFoldDB" id="A0AAD1UHF8"/>
<protein>
    <submittedName>
        <fullName evidence="2">Uncharacterized protein</fullName>
    </submittedName>
</protein>
<dbReference type="EMBL" id="CAMPGE010009138">
    <property type="protein sequence ID" value="CAI2368011.1"/>
    <property type="molecule type" value="Genomic_DNA"/>
</dbReference>
<keyword evidence="3" id="KW-1185">Reference proteome</keyword>
<gene>
    <name evidence="2" type="ORF">ECRASSUSDP1_LOCUS9300</name>
</gene>
<dbReference type="Proteomes" id="UP001295684">
    <property type="component" value="Unassembled WGS sequence"/>
</dbReference>
<comment type="caution">
    <text evidence="2">The sequence shown here is derived from an EMBL/GenBank/DDBJ whole genome shotgun (WGS) entry which is preliminary data.</text>
</comment>
<proteinExistence type="predicted"/>
<feature type="compositionally biased region" description="Polar residues" evidence="1">
    <location>
        <begin position="453"/>
        <end position="466"/>
    </location>
</feature>
<evidence type="ECO:0000256" key="1">
    <source>
        <dbReference type="SAM" id="MobiDB-lite"/>
    </source>
</evidence>
<feature type="region of interest" description="Disordered" evidence="1">
    <location>
        <begin position="402"/>
        <end position="432"/>
    </location>
</feature>
<evidence type="ECO:0000313" key="3">
    <source>
        <dbReference type="Proteomes" id="UP001295684"/>
    </source>
</evidence>
<evidence type="ECO:0000313" key="2">
    <source>
        <dbReference type="EMBL" id="CAI2368011.1"/>
    </source>
</evidence>
<reference evidence="2" key="1">
    <citation type="submission" date="2023-07" db="EMBL/GenBank/DDBJ databases">
        <authorList>
            <consortium name="AG Swart"/>
            <person name="Singh M."/>
            <person name="Singh A."/>
            <person name="Seah K."/>
            <person name="Emmerich C."/>
        </authorList>
    </citation>
    <scope>NUCLEOTIDE SEQUENCE</scope>
    <source>
        <strain evidence="2">DP1</strain>
    </source>
</reference>
<feature type="compositionally biased region" description="Basic residues" evidence="1">
    <location>
        <begin position="411"/>
        <end position="422"/>
    </location>
</feature>
<accession>A0AAD1UHF8</accession>